<keyword evidence="1" id="KW-0732">Signal</keyword>
<protein>
    <recommendedName>
        <fullName evidence="4">Lipoprotein</fullName>
    </recommendedName>
</protein>
<evidence type="ECO:0000313" key="3">
    <source>
        <dbReference type="Proteomes" id="UP000474957"/>
    </source>
</evidence>
<dbReference type="Proteomes" id="UP000474957">
    <property type="component" value="Unassembled WGS sequence"/>
</dbReference>
<comment type="caution">
    <text evidence="2">The sequence shown here is derived from an EMBL/GenBank/DDBJ whole genome shotgun (WGS) entry which is preliminary data.</text>
</comment>
<reference evidence="2 3" key="1">
    <citation type="submission" date="2019-10" db="EMBL/GenBank/DDBJ databases">
        <title>Cognatihalovulum marinum gen. nov. sp. nov., a new member of the family Rhodobacteraceae isolated from deep seawater of the Northwest Indian Ocean.</title>
        <authorList>
            <person name="Ruan C."/>
            <person name="Wang J."/>
            <person name="Zheng X."/>
            <person name="Song L."/>
            <person name="Zhu Y."/>
            <person name="Huang Y."/>
            <person name="Lu Z."/>
            <person name="Du W."/>
            <person name="Huang L."/>
            <person name="Dai X."/>
        </authorList>
    </citation>
    <scope>NUCLEOTIDE SEQUENCE [LARGE SCALE GENOMIC DNA]</scope>
    <source>
        <strain evidence="2 3">2CG4</strain>
    </source>
</reference>
<dbReference type="RefSeq" id="WP_154447838.1">
    <property type="nucleotide sequence ID" value="NZ_WIND01000015.1"/>
</dbReference>
<name>A0A6L5Z4V5_9RHOB</name>
<dbReference type="PROSITE" id="PS51257">
    <property type="entry name" value="PROKAR_LIPOPROTEIN"/>
    <property type="match status" value="1"/>
</dbReference>
<dbReference type="AlphaFoldDB" id="A0A6L5Z4V5"/>
<feature type="chain" id="PRO_5026727235" description="Lipoprotein" evidence="1">
    <location>
        <begin position="18"/>
        <end position="68"/>
    </location>
</feature>
<organism evidence="2 3">
    <name type="scientific">Halovulum marinum</name>
    <dbReference type="NCBI Taxonomy" id="2662447"/>
    <lineage>
        <taxon>Bacteria</taxon>
        <taxon>Pseudomonadati</taxon>
        <taxon>Pseudomonadota</taxon>
        <taxon>Alphaproteobacteria</taxon>
        <taxon>Rhodobacterales</taxon>
        <taxon>Paracoccaceae</taxon>
        <taxon>Halovulum</taxon>
    </lineage>
</organism>
<gene>
    <name evidence="2" type="ORF">GE300_15855</name>
</gene>
<evidence type="ECO:0000256" key="1">
    <source>
        <dbReference type="SAM" id="SignalP"/>
    </source>
</evidence>
<evidence type="ECO:0000313" key="2">
    <source>
        <dbReference type="EMBL" id="MSU91064.1"/>
    </source>
</evidence>
<dbReference type="EMBL" id="WIND01000015">
    <property type="protein sequence ID" value="MSU91064.1"/>
    <property type="molecule type" value="Genomic_DNA"/>
</dbReference>
<accession>A0A6L5Z4V5</accession>
<feature type="signal peptide" evidence="1">
    <location>
        <begin position="1"/>
        <end position="17"/>
    </location>
</feature>
<sequence length="68" mass="6566">MRVIVKPALAATLLALAACGNSFEEQALIGAGAGAATAAVLDESVAAGALVGAAGNVAYCNAYPSQCR</sequence>
<keyword evidence="3" id="KW-1185">Reference proteome</keyword>
<evidence type="ECO:0008006" key="4">
    <source>
        <dbReference type="Google" id="ProtNLM"/>
    </source>
</evidence>
<proteinExistence type="predicted"/>